<feature type="compositionally biased region" description="Basic and acidic residues" evidence="1">
    <location>
        <begin position="303"/>
        <end position="348"/>
    </location>
</feature>
<name>G2R711_THETT</name>
<keyword evidence="3" id="KW-1185">Reference proteome</keyword>
<dbReference type="EMBL" id="CP003011">
    <property type="protein sequence ID" value="AEO67739.1"/>
    <property type="molecule type" value="Genomic_DNA"/>
</dbReference>
<dbReference type="RefSeq" id="XP_003654075.1">
    <property type="nucleotide sequence ID" value="XM_003654027.1"/>
</dbReference>
<evidence type="ECO:0008006" key="4">
    <source>
        <dbReference type="Google" id="ProtNLM"/>
    </source>
</evidence>
<feature type="region of interest" description="Disordered" evidence="1">
    <location>
        <begin position="285"/>
        <end position="348"/>
    </location>
</feature>
<evidence type="ECO:0000313" key="3">
    <source>
        <dbReference type="Proteomes" id="UP000008181"/>
    </source>
</evidence>
<dbReference type="OrthoDB" id="5210591at2759"/>
<accession>G2R711</accession>
<feature type="region of interest" description="Disordered" evidence="1">
    <location>
        <begin position="83"/>
        <end position="106"/>
    </location>
</feature>
<protein>
    <recommendedName>
        <fullName evidence="4">Aminoglycoside phosphotransferase domain-containing protein</fullName>
    </recommendedName>
</protein>
<dbReference type="AlphaFoldDB" id="G2R711"/>
<sequence>MCQTPTVETVKGMLGPAVPADVTIKKIQSVPSLQPKSIYQAALSDGRSIQLVLPPPPQWRPLRSEQGLIESEAAAVAWIKETITRQSTTERQDERPPSSNSDRITRPPEVLALLPTLLHHGQPTDGSKTPFAAYLAVQGTPLSLLGRPPTPSSQRAIDRQLGALFRSLAHLTSPTGRFGPLAAVLGTATTTGRPPEETTAGAAPAKTSPKLMLQGGLSATGGAGTWSVAFHSMLESALRDGEDMAVVMAYSTIRRQFRRVGYLLEEVTVGRLVVVEGGERANILVSEERAGGDAAEEQEPQGDSERQEGRAGKGGAKDEREDGKSGKDPHIKDGRESEEPQKEADTQPRLRLCGLRDWSSCVFGDPLLATVFSGAQQQHEPGRPSAAFLEGFNNGGKTTTTAAAAAADDNDHAPPPLPTRDRPPFFFPLDKSVVEDNNGTAWVRLLLYQAYHAVVRIVSEFYRPRQDSSARELEARRTLNEVLARLAEVPDDAARRKHPRPSGGEMSPAKRVKAADG</sequence>
<dbReference type="KEGG" id="ttt:THITE_2052174"/>
<dbReference type="GeneID" id="11516471"/>
<dbReference type="Proteomes" id="UP000008181">
    <property type="component" value="Chromosome 3"/>
</dbReference>
<dbReference type="eggNOG" id="ENOG502S1B6">
    <property type="taxonomic scope" value="Eukaryota"/>
</dbReference>
<dbReference type="HOGENOM" id="CLU_019843_2_0_1"/>
<feature type="region of interest" description="Disordered" evidence="1">
    <location>
        <begin position="376"/>
        <end position="398"/>
    </location>
</feature>
<gene>
    <name evidence="2" type="ORF">THITE_2052174</name>
</gene>
<evidence type="ECO:0000313" key="2">
    <source>
        <dbReference type="EMBL" id="AEO67739.1"/>
    </source>
</evidence>
<proteinExistence type="predicted"/>
<reference evidence="2 3" key="1">
    <citation type="journal article" date="2011" name="Nat. Biotechnol.">
        <title>Comparative genomic analysis of the thermophilic biomass-degrading fungi Myceliophthora thermophila and Thielavia terrestris.</title>
        <authorList>
            <person name="Berka R.M."/>
            <person name="Grigoriev I.V."/>
            <person name="Otillar R."/>
            <person name="Salamov A."/>
            <person name="Grimwood J."/>
            <person name="Reid I."/>
            <person name="Ishmael N."/>
            <person name="John T."/>
            <person name="Darmond C."/>
            <person name="Moisan M.-C."/>
            <person name="Henrissat B."/>
            <person name="Coutinho P.M."/>
            <person name="Lombard V."/>
            <person name="Natvig D.O."/>
            <person name="Lindquist E."/>
            <person name="Schmutz J."/>
            <person name="Lucas S."/>
            <person name="Harris P."/>
            <person name="Powlowski J."/>
            <person name="Bellemare A."/>
            <person name="Taylor D."/>
            <person name="Butler G."/>
            <person name="de Vries R.P."/>
            <person name="Allijn I.E."/>
            <person name="van den Brink J."/>
            <person name="Ushinsky S."/>
            <person name="Storms R."/>
            <person name="Powell A.J."/>
            <person name="Paulsen I.T."/>
            <person name="Elbourne L.D.H."/>
            <person name="Baker S.E."/>
            <person name="Magnuson J."/>
            <person name="LaBoissiere S."/>
            <person name="Clutterbuck A.J."/>
            <person name="Martinez D."/>
            <person name="Wogulis M."/>
            <person name="de Leon A.L."/>
            <person name="Rey M.W."/>
            <person name="Tsang A."/>
        </authorList>
    </citation>
    <scope>NUCLEOTIDE SEQUENCE [LARGE SCALE GENOMIC DNA]</scope>
    <source>
        <strain evidence="3">ATCC 38088 / NRRL 8126</strain>
    </source>
</reference>
<organism evidence="2 3">
    <name type="scientific">Thermothielavioides terrestris (strain ATCC 38088 / NRRL 8126)</name>
    <name type="common">Thielavia terrestris</name>
    <dbReference type="NCBI Taxonomy" id="578455"/>
    <lineage>
        <taxon>Eukaryota</taxon>
        <taxon>Fungi</taxon>
        <taxon>Dikarya</taxon>
        <taxon>Ascomycota</taxon>
        <taxon>Pezizomycotina</taxon>
        <taxon>Sordariomycetes</taxon>
        <taxon>Sordariomycetidae</taxon>
        <taxon>Sordariales</taxon>
        <taxon>Chaetomiaceae</taxon>
        <taxon>Thermothielavioides</taxon>
        <taxon>Thermothielavioides terrestris</taxon>
    </lineage>
</organism>
<feature type="region of interest" description="Disordered" evidence="1">
    <location>
        <begin position="486"/>
        <end position="517"/>
    </location>
</feature>
<evidence type="ECO:0000256" key="1">
    <source>
        <dbReference type="SAM" id="MobiDB-lite"/>
    </source>
</evidence>